<name>A0A9D2AU64_9FIRM</name>
<dbReference type="InterPro" id="IPR027417">
    <property type="entry name" value="P-loop_NTPase"/>
</dbReference>
<dbReference type="EMBL" id="DXFA01000161">
    <property type="protein sequence ID" value="HIX49254.1"/>
    <property type="molecule type" value="Genomic_DNA"/>
</dbReference>
<dbReference type="Proteomes" id="UP000824243">
    <property type="component" value="Unassembled WGS sequence"/>
</dbReference>
<proteinExistence type="predicted"/>
<comment type="caution">
    <text evidence="1">The sequence shown here is derived from an EMBL/GenBank/DDBJ whole genome shotgun (WGS) entry which is preliminary data.</text>
</comment>
<gene>
    <name evidence="1" type="ORF">H9981_09650</name>
</gene>
<dbReference type="SUPFAM" id="SSF53795">
    <property type="entry name" value="PEP carboxykinase-like"/>
    <property type="match status" value="1"/>
</dbReference>
<sequence length="171" mass="18510">MVWGGLPHILADFRRVILHSSFLAYKGKAILFTAPSGTGKSTQAELWRVHRPGAEIVNGDRSVLSCDGGQPYAHGIPLCGTSGITKNRSMPVRAIIVLRQGPENRIRRLGAREAFTMLFSECSVALWSREDTGTVTDLLTGIISSVPVYLYACRPDASAVDDLEAALDLAQ</sequence>
<reference evidence="1" key="1">
    <citation type="journal article" date="2021" name="PeerJ">
        <title>Extensive microbial diversity within the chicken gut microbiome revealed by metagenomics and culture.</title>
        <authorList>
            <person name="Gilroy R."/>
            <person name="Ravi A."/>
            <person name="Getino M."/>
            <person name="Pursley I."/>
            <person name="Horton D.L."/>
            <person name="Alikhan N.F."/>
            <person name="Baker D."/>
            <person name="Gharbi K."/>
            <person name="Hall N."/>
            <person name="Watson M."/>
            <person name="Adriaenssens E.M."/>
            <person name="Foster-Nyarko E."/>
            <person name="Jarju S."/>
            <person name="Secka A."/>
            <person name="Antonio M."/>
            <person name="Oren A."/>
            <person name="Chaudhuri R.R."/>
            <person name="La Ragione R."/>
            <person name="Hildebrand F."/>
            <person name="Pallen M.J."/>
        </authorList>
    </citation>
    <scope>NUCLEOTIDE SEQUENCE</scope>
    <source>
        <strain evidence="1">ChiSjej5B23-15282</strain>
    </source>
</reference>
<evidence type="ECO:0000313" key="2">
    <source>
        <dbReference type="Proteomes" id="UP000824243"/>
    </source>
</evidence>
<dbReference type="Gene3D" id="3.40.50.300">
    <property type="entry name" value="P-loop containing nucleotide triphosphate hydrolases"/>
    <property type="match status" value="1"/>
</dbReference>
<accession>A0A9D2AU64</accession>
<protein>
    <recommendedName>
        <fullName evidence="3">HPr kinase/phosphorylase</fullName>
    </recommendedName>
</protein>
<evidence type="ECO:0008006" key="3">
    <source>
        <dbReference type="Google" id="ProtNLM"/>
    </source>
</evidence>
<evidence type="ECO:0000313" key="1">
    <source>
        <dbReference type="EMBL" id="HIX49254.1"/>
    </source>
</evidence>
<reference evidence="1" key="2">
    <citation type="submission" date="2021-04" db="EMBL/GenBank/DDBJ databases">
        <authorList>
            <person name="Gilroy R."/>
        </authorList>
    </citation>
    <scope>NUCLEOTIDE SEQUENCE</scope>
    <source>
        <strain evidence="1">ChiSjej5B23-15282</strain>
    </source>
</reference>
<dbReference type="AlphaFoldDB" id="A0A9D2AU64"/>
<organism evidence="1 2">
    <name type="scientific">Candidatus Mediterraneibacter caccavium</name>
    <dbReference type="NCBI Taxonomy" id="2838661"/>
    <lineage>
        <taxon>Bacteria</taxon>
        <taxon>Bacillati</taxon>
        <taxon>Bacillota</taxon>
        <taxon>Clostridia</taxon>
        <taxon>Lachnospirales</taxon>
        <taxon>Lachnospiraceae</taxon>
        <taxon>Mediterraneibacter</taxon>
    </lineage>
</organism>